<sequence length="58" mass="6163">MITLETITLPIPSLTTTPDPNLKSSLLKPTSKLILISSPEEGTHTSLVTSLTFVSLSP</sequence>
<gene>
    <name evidence="1" type="ORF">ES288_D10G174700v1</name>
</gene>
<dbReference type="Proteomes" id="UP000323506">
    <property type="component" value="Chromosome D10"/>
</dbReference>
<evidence type="ECO:0000313" key="1">
    <source>
        <dbReference type="EMBL" id="TYG50428.1"/>
    </source>
</evidence>
<keyword evidence="2" id="KW-1185">Reference proteome</keyword>
<dbReference type="AlphaFoldDB" id="A0A5D2B1I8"/>
<evidence type="ECO:0000313" key="2">
    <source>
        <dbReference type="Proteomes" id="UP000323506"/>
    </source>
</evidence>
<proteinExistence type="predicted"/>
<reference evidence="1 2" key="1">
    <citation type="submission" date="2019-06" db="EMBL/GenBank/DDBJ databases">
        <title>WGS assembly of Gossypium darwinii.</title>
        <authorList>
            <person name="Chen Z.J."/>
            <person name="Sreedasyam A."/>
            <person name="Ando A."/>
            <person name="Song Q."/>
            <person name="De L."/>
            <person name="Hulse-Kemp A."/>
            <person name="Ding M."/>
            <person name="Ye W."/>
            <person name="Kirkbride R."/>
            <person name="Jenkins J."/>
            <person name="Plott C."/>
            <person name="Lovell J."/>
            <person name="Lin Y.-M."/>
            <person name="Vaughn R."/>
            <person name="Liu B."/>
            <person name="Li W."/>
            <person name="Simpson S."/>
            <person name="Scheffler B."/>
            <person name="Saski C."/>
            <person name="Grover C."/>
            <person name="Hu G."/>
            <person name="Conover J."/>
            <person name="Carlson J."/>
            <person name="Shu S."/>
            <person name="Boston L."/>
            <person name="Williams M."/>
            <person name="Peterson D."/>
            <person name="Mcgee K."/>
            <person name="Jones D."/>
            <person name="Wendel J."/>
            <person name="Stelly D."/>
            <person name="Grimwood J."/>
            <person name="Schmutz J."/>
        </authorList>
    </citation>
    <scope>NUCLEOTIDE SEQUENCE [LARGE SCALE GENOMIC DNA]</scope>
    <source>
        <strain evidence="1">1808015.09</strain>
    </source>
</reference>
<protein>
    <submittedName>
        <fullName evidence="1">Uncharacterized protein</fullName>
    </submittedName>
</protein>
<dbReference type="EMBL" id="CM017710">
    <property type="protein sequence ID" value="TYG50428.1"/>
    <property type="molecule type" value="Genomic_DNA"/>
</dbReference>
<accession>A0A5D2B1I8</accession>
<name>A0A5D2B1I8_GOSDA</name>
<organism evidence="1 2">
    <name type="scientific">Gossypium darwinii</name>
    <name type="common">Darwin's cotton</name>
    <name type="synonym">Gossypium barbadense var. darwinii</name>
    <dbReference type="NCBI Taxonomy" id="34276"/>
    <lineage>
        <taxon>Eukaryota</taxon>
        <taxon>Viridiplantae</taxon>
        <taxon>Streptophyta</taxon>
        <taxon>Embryophyta</taxon>
        <taxon>Tracheophyta</taxon>
        <taxon>Spermatophyta</taxon>
        <taxon>Magnoliopsida</taxon>
        <taxon>eudicotyledons</taxon>
        <taxon>Gunneridae</taxon>
        <taxon>Pentapetalae</taxon>
        <taxon>rosids</taxon>
        <taxon>malvids</taxon>
        <taxon>Malvales</taxon>
        <taxon>Malvaceae</taxon>
        <taxon>Malvoideae</taxon>
        <taxon>Gossypium</taxon>
    </lineage>
</organism>